<dbReference type="Gene3D" id="3.30.9.10">
    <property type="entry name" value="D-Amino Acid Oxidase, subunit A, domain 2"/>
    <property type="match status" value="1"/>
</dbReference>
<evidence type="ECO:0000259" key="3">
    <source>
        <dbReference type="Pfam" id="PF01266"/>
    </source>
</evidence>
<dbReference type="GO" id="GO:0005886">
    <property type="term" value="C:plasma membrane"/>
    <property type="evidence" value="ECO:0007669"/>
    <property type="project" value="TreeGrafter"/>
</dbReference>
<proteinExistence type="inferred from homology"/>
<dbReference type="EMBL" id="FRBW01000005">
    <property type="protein sequence ID" value="SHN09405.1"/>
    <property type="molecule type" value="Genomic_DNA"/>
</dbReference>
<dbReference type="InterPro" id="IPR036188">
    <property type="entry name" value="FAD/NAD-bd_sf"/>
</dbReference>
<dbReference type="OrthoDB" id="9787190at2"/>
<dbReference type="InterPro" id="IPR006076">
    <property type="entry name" value="FAD-dep_OxRdtase"/>
</dbReference>
<evidence type="ECO:0000256" key="2">
    <source>
        <dbReference type="ARBA" id="ARBA00023002"/>
    </source>
</evidence>
<organism evidence="4 5">
    <name type="scientific">Roseibium suaedae</name>
    <dbReference type="NCBI Taxonomy" id="735517"/>
    <lineage>
        <taxon>Bacteria</taxon>
        <taxon>Pseudomonadati</taxon>
        <taxon>Pseudomonadota</taxon>
        <taxon>Alphaproteobacteria</taxon>
        <taxon>Hyphomicrobiales</taxon>
        <taxon>Stappiaceae</taxon>
        <taxon>Roseibium</taxon>
    </lineage>
</organism>
<keyword evidence="5" id="KW-1185">Reference proteome</keyword>
<sequence>MPAPLMSISTGTELPRQADMVVIGGGIVGTSIAYYLARAGVNVVLLEKGKIGAEQSSRNWGWCRQQNRDARELPMATKSLDLWDTLASEIGEDTGFRRCGLTYLSDSEAEIEGWARWRDFAVTQGVRTFMLSAEEATERGRATGKAWKGGVFSQDDGIADPSKAAPVIALGIVKFGGTVLQGCAARGIELSAGKVNGVVTERGTIRTSQVVMAGGAWASSFVHQLGVNMPQASTRSTILSVEPGGSSDIPPALHTKDVSVTARGDGGWTLAVSGRAQLDPTPQSIRYAKDFLPMFLRRRGSLTAGGLQGWRAGHETRSKWKLDRPTPMERTRILDPKPNQTIARDTLARARKLLPGLAANPVQATWAGFIDSTPDGVPVIGPAAGVPGLMIAAGFSGHGFGIGPGAGLLVSQMLTGQTPFADPAQYRLERFRQSSWGKVSEF</sequence>
<dbReference type="GO" id="GO:0055130">
    <property type="term" value="P:D-alanine catabolic process"/>
    <property type="evidence" value="ECO:0007669"/>
    <property type="project" value="TreeGrafter"/>
</dbReference>
<dbReference type="RefSeq" id="WP_073015166.1">
    <property type="nucleotide sequence ID" value="NZ_FRBW01000005.1"/>
</dbReference>
<gene>
    <name evidence="4" type="ORF">SAMN05444272_4060</name>
</gene>
<evidence type="ECO:0000313" key="5">
    <source>
        <dbReference type="Proteomes" id="UP000186002"/>
    </source>
</evidence>
<evidence type="ECO:0000313" key="4">
    <source>
        <dbReference type="EMBL" id="SHN09405.1"/>
    </source>
</evidence>
<dbReference type="SUPFAM" id="SSF51905">
    <property type="entry name" value="FAD/NAD(P)-binding domain"/>
    <property type="match status" value="1"/>
</dbReference>
<accession>A0A1M7NZ22</accession>
<evidence type="ECO:0000256" key="1">
    <source>
        <dbReference type="ARBA" id="ARBA00009410"/>
    </source>
</evidence>
<dbReference type="PANTHER" id="PTHR13847:SF280">
    <property type="entry name" value="D-AMINO ACID DEHYDROGENASE"/>
    <property type="match status" value="1"/>
</dbReference>
<name>A0A1M7NZ22_9HYPH</name>
<dbReference type="GO" id="GO:0005737">
    <property type="term" value="C:cytoplasm"/>
    <property type="evidence" value="ECO:0007669"/>
    <property type="project" value="TreeGrafter"/>
</dbReference>
<feature type="domain" description="FAD dependent oxidoreductase" evidence="3">
    <location>
        <begin position="19"/>
        <end position="413"/>
    </location>
</feature>
<protein>
    <submittedName>
        <fullName evidence="4">Glycine/D-amino acid oxidase</fullName>
    </submittedName>
</protein>
<reference evidence="4 5" key="1">
    <citation type="submission" date="2016-11" db="EMBL/GenBank/DDBJ databases">
        <authorList>
            <person name="Jaros S."/>
            <person name="Januszkiewicz K."/>
            <person name="Wedrychowicz H."/>
        </authorList>
    </citation>
    <scope>NUCLEOTIDE SEQUENCE [LARGE SCALE GENOMIC DNA]</scope>
    <source>
        <strain evidence="4 5">DSM 22153</strain>
    </source>
</reference>
<keyword evidence="2" id="KW-0560">Oxidoreductase</keyword>
<comment type="similarity">
    <text evidence="1">Belongs to the DadA oxidoreductase family.</text>
</comment>
<dbReference type="Gene3D" id="3.50.50.60">
    <property type="entry name" value="FAD/NAD(P)-binding domain"/>
    <property type="match status" value="1"/>
</dbReference>
<dbReference type="AlphaFoldDB" id="A0A1M7NZ22"/>
<dbReference type="Pfam" id="PF01266">
    <property type="entry name" value="DAO"/>
    <property type="match status" value="1"/>
</dbReference>
<dbReference type="STRING" id="735517.SAMN05444272_4060"/>
<dbReference type="GO" id="GO:0008718">
    <property type="term" value="F:D-amino-acid dehydrogenase activity"/>
    <property type="evidence" value="ECO:0007669"/>
    <property type="project" value="TreeGrafter"/>
</dbReference>
<dbReference type="PANTHER" id="PTHR13847">
    <property type="entry name" value="SARCOSINE DEHYDROGENASE-RELATED"/>
    <property type="match status" value="1"/>
</dbReference>
<dbReference type="Proteomes" id="UP000186002">
    <property type="component" value="Unassembled WGS sequence"/>
</dbReference>